<sequence>MRENTGFLILIAIFFIALLLPNSTLPQLIGYIAAALLYTFVLCYTLPRDTIMVIPNWVAATLTVIFLIAFYHLVATPRLGIVTRTIAFFGLIFTNLVYLPRIIPERYFFAMFARLSTVIVCIGFIPLIGPTAIFGFDLSLWPYQASVVSIQFNAITSIFSNPNVLGFLSLIGTICAAVEYRLYDTQLSIGLFGVSLMGLIFTDYIGGWLVLIALVILWLSYQIWGRSGVLGTTFVGGVCGVVILAVVFDLLPGPYILQSQDLSNRKPLWLAGAAAFSQNPILGTGFGTADLMMEPFLDRLEGYSPHNSFLRMFIETGLIGGGAYLSIHVLAITQTARAITDERSFFLFGFVVIAVITQMFETFSIFGLSMRSTIVTLGIGYAIHNITIQRSEVRTGSHKME</sequence>
<feature type="transmembrane region" description="Helical" evidence="5">
    <location>
        <begin position="28"/>
        <end position="46"/>
    </location>
</feature>
<keyword evidence="7" id="KW-0436">Ligase</keyword>
<accession>A0ABD5R4E2</accession>
<feature type="transmembrane region" description="Helical" evidence="5">
    <location>
        <begin position="154"/>
        <end position="178"/>
    </location>
</feature>
<evidence type="ECO:0000256" key="3">
    <source>
        <dbReference type="ARBA" id="ARBA00022989"/>
    </source>
</evidence>
<comment type="caution">
    <text evidence="7">The sequence shown here is derived from an EMBL/GenBank/DDBJ whole genome shotgun (WGS) entry which is preliminary data.</text>
</comment>
<evidence type="ECO:0000256" key="4">
    <source>
        <dbReference type="ARBA" id="ARBA00023136"/>
    </source>
</evidence>
<comment type="subcellular location">
    <subcellularLocation>
        <location evidence="1">Membrane</location>
        <topology evidence="1">Multi-pass membrane protein</topology>
    </subcellularLocation>
</comment>
<feature type="transmembrane region" description="Helical" evidence="5">
    <location>
        <begin position="5"/>
        <end position="22"/>
    </location>
</feature>
<dbReference type="PANTHER" id="PTHR37422:SF13">
    <property type="entry name" value="LIPOPOLYSACCHARIDE BIOSYNTHESIS PROTEIN PA4999-RELATED"/>
    <property type="match status" value="1"/>
</dbReference>
<evidence type="ECO:0000256" key="5">
    <source>
        <dbReference type="SAM" id="Phobius"/>
    </source>
</evidence>
<feature type="transmembrane region" description="Helical" evidence="5">
    <location>
        <begin position="190"/>
        <end position="221"/>
    </location>
</feature>
<protein>
    <submittedName>
        <fullName evidence="7">O-antigen ligase family protein</fullName>
    </submittedName>
</protein>
<evidence type="ECO:0000313" key="7">
    <source>
        <dbReference type="EMBL" id="MFC5279715.1"/>
    </source>
</evidence>
<feature type="transmembrane region" description="Helical" evidence="5">
    <location>
        <begin position="233"/>
        <end position="256"/>
    </location>
</feature>
<dbReference type="InterPro" id="IPR007016">
    <property type="entry name" value="O-antigen_ligase-rel_domated"/>
</dbReference>
<feature type="transmembrane region" description="Helical" evidence="5">
    <location>
        <begin position="309"/>
        <end position="333"/>
    </location>
</feature>
<feature type="transmembrane region" description="Helical" evidence="5">
    <location>
        <begin position="79"/>
        <end position="99"/>
    </location>
</feature>
<feature type="transmembrane region" description="Helical" evidence="5">
    <location>
        <begin position="345"/>
        <end position="368"/>
    </location>
</feature>
<evidence type="ECO:0000313" key="8">
    <source>
        <dbReference type="Proteomes" id="UP001596118"/>
    </source>
</evidence>
<dbReference type="InterPro" id="IPR051533">
    <property type="entry name" value="WaaL-like"/>
</dbReference>
<proteinExistence type="predicted"/>
<keyword evidence="3 5" id="KW-1133">Transmembrane helix</keyword>
<organism evidence="7 8">
    <name type="scientific">Halorubrum rubrum</name>
    <dbReference type="NCBI Taxonomy" id="1126240"/>
    <lineage>
        <taxon>Archaea</taxon>
        <taxon>Methanobacteriati</taxon>
        <taxon>Methanobacteriota</taxon>
        <taxon>Stenosarchaea group</taxon>
        <taxon>Halobacteria</taxon>
        <taxon>Halobacteriales</taxon>
        <taxon>Haloferacaceae</taxon>
        <taxon>Halorubrum</taxon>
    </lineage>
</organism>
<gene>
    <name evidence="7" type="ORF">ACFPM1_13240</name>
</gene>
<name>A0ABD5R4E2_9EURY</name>
<dbReference type="GO" id="GO:0016874">
    <property type="term" value="F:ligase activity"/>
    <property type="evidence" value="ECO:0007669"/>
    <property type="project" value="UniProtKB-KW"/>
</dbReference>
<evidence type="ECO:0000259" key="6">
    <source>
        <dbReference type="Pfam" id="PF04932"/>
    </source>
</evidence>
<feature type="transmembrane region" description="Helical" evidence="5">
    <location>
        <begin position="53"/>
        <end position="73"/>
    </location>
</feature>
<keyword evidence="4 5" id="KW-0472">Membrane</keyword>
<dbReference type="AlphaFoldDB" id="A0ABD5R4E2"/>
<feature type="transmembrane region" description="Helical" evidence="5">
    <location>
        <begin position="268"/>
        <end position="289"/>
    </location>
</feature>
<evidence type="ECO:0000256" key="2">
    <source>
        <dbReference type="ARBA" id="ARBA00022692"/>
    </source>
</evidence>
<evidence type="ECO:0000256" key="1">
    <source>
        <dbReference type="ARBA" id="ARBA00004141"/>
    </source>
</evidence>
<keyword evidence="2 5" id="KW-0812">Transmembrane</keyword>
<dbReference type="EMBL" id="JBHSKY010000015">
    <property type="protein sequence ID" value="MFC5279715.1"/>
    <property type="molecule type" value="Genomic_DNA"/>
</dbReference>
<keyword evidence="8" id="KW-1185">Reference proteome</keyword>
<dbReference type="PANTHER" id="PTHR37422">
    <property type="entry name" value="TEICHURONIC ACID BIOSYNTHESIS PROTEIN TUAE"/>
    <property type="match status" value="1"/>
</dbReference>
<dbReference type="Proteomes" id="UP001596118">
    <property type="component" value="Unassembled WGS sequence"/>
</dbReference>
<feature type="transmembrane region" description="Helical" evidence="5">
    <location>
        <begin position="111"/>
        <end position="134"/>
    </location>
</feature>
<reference evidence="7 8" key="1">
    <citation type="journal article" date="2019" name="Int. J. Syst. Evol. Microbiol.">
        <title>The Global Catalogue of Microorganisms (GCM) 10K type strain sequencing project: providing services to taxonomists for standard genome sequencing and annotation.</title>
        <authorList>
            <consortium name="The Broad Institute Genomics Platform"/>
            <consortium name="The Broad Institute Genome Sequencing Center for Infectious Disease"/>
            <person name="Wu L."/>
            <person name="Ma J."/>
        </authorList>
    </citation>
    <scope>NUCLEOTIDE SEQUENCE [LARGE SCALE GENOMIC DNA]</scope>
    <source>
        <strain evidence="7 8">CGMCC 1.12124</strain>
    </source>
</reference>
<dbReference type="GO" id="GO:0016020">
    <property type="term" value="C:membrane"/>
    <property type="evidence" value="ECO:0007669"/>
    <property type="project" value="UniProtKB-SubCell"/>
</dbReference>
<dbReference type="Pfam" id="PF04932">
    <property type="entry name" value="Wzy_C"/>
    <property type="match status" value="1"/>
</dbReference>
<feature type="domain" description="O-antigen ligase-related" evidence="6">
    <location>
        <begin position="193"/>
        <end position="324"/>
    </location>
</feature>